<name>A0A1B1CLA3_RHILE</name>
<sequence>MGYSVRKRAEKADAESLTRIPSARTIARLLTTSRDNLTKPETVTIAAIEDGVPLLVKARDGTVKLTDG</sequence>
<evidence type="ECO:0000313" key="2">
    <source>
        <dbReference type="Proteomes" id="UP000092691"/>
    </source>
</evidence>
<proteinExistence type="predicted"/>
<dbReference type="AlphaFoldDB" id="A0A1B1CLA3"/>
<gene>
    <name evidence="1" type="ORF">BA011_31945</name>
</gene>
<accession>A0A1B1CLA3</accession>
<organism evidence="1 2">
    <name type="scientific">Rhizobium leguminosarum</name>
    <dbReference type="NCBI Taxonomy" id="384"/>
    <lineage>
        <taxon>Bacteria</taxon>
        <taxon>Pseudomonadati</taxon>
        <taxon>Pseudomonadota</taxon>
        <taxon>Alphaproteobacteria</taxon>
        <taxon>Hyphomicrobiales</taxon>
        <taxon>Rhizobiaceae</taxon>
        <taxon>Rhizobium/Agrobacterium group</taxon>
        <taxon>Rhizobium</taxon>
    </lineage>
</organism>
<evidence type="ECO:0000313" key="1">
    <source>
        <dbReference type="EMBL" id="ANP90538.1"/>
    </source>
</evidence>
<dbReference type="Proteomes" id="UP000092691">
    <property type="component" value="Plasmid unnamed2"/>
</dbReference>
<geneLocation type="plasmid" evidence="1 2">
    <name>unnamed2</name>
</geneLocation>
<reference evidence="1 2" key="1">
    <citation type="submission" date="2016-06" db="EMBL/GenBank/DDBJ databases">
        <title>Microsymbionts genomes from the relict species Vavilovia formosa.</title>
        <authorList>
            <person name="Chirak E."/>
            <person name="Kimeklis A."/>
            <person name="Andronov E."/>
        </authorList>
    </citation>
    <scope>NUCLEOTIDE SEQUENCE [LARGE SCALE GENOMIC DNA]</scope>
    <source>
        <strain evidence="1 2">Vaf10</strain>
        <plasmid evidence="2">Plasmid unnamed2</plasmid>
    </source>
</reference>
<protein>
    <submittedName>
        <fullName evidence="1">Uncharacterized protein</fullName>
    </submittedName>
</protein>
<dbReference type="EMBL" id="CP016289">
    <property type="protein sequence ID" value="ANP90538.1"/>
    <property type="molecule type" value="Genomic_DNA"/>
</dbReference>
<keyword evidence="1" id="KW-0614">Plasmid</keyword>